<dbReference type="InterPro" id="IPR036525">
    <property type="entry name" value="Tubulin/FtsZ_GTPase_sf"/>
</dbReference>
<feature type="compositionally biased region" description="Basic and acidic residues" evidence="2">
    <location>
        <begin position="1308"/>
        <end position="1374"/>
    </location>
</feature>
<dbReference type="EMBL" id="BIFH01000039">
    <property type="protein sequence ID" value="GCE00441.1"/>
    <property type="molecule type" value="Genomic_DNA"/>
</dbReference>
<dbReference type="Gene3D" id="3.40.50.1440">
    <property type="entry name" value="Tubulin/FtsZ, GTPase domain"/>
    <property type="match status" value="1"/>
</dbReference>
<name>A0A401Z0W2_9ACTN</name>
<keyword evidence="4" id="KW-1185">Reference proteome</keyword>
<dbReference type="Pfam" id="PF13809">
    <property type="entry name" value="Tubulin_2"/>
    <property type="match status" value="1"/>
</dbReference>
<evidence type="ECO:0000313" key="4">
    <source>
        <dbReference type="Proteomes" id="UP000286931"/>
    </source>
</evidence>
<protein>
    <recommendedName>
        <fullName evidence="5">Tubulin-like protein</fullName>
    </recommendedName>
</protein>
<accession>A0A401Z0W2</accession>
<sequence length="1374" mass="155363">MAAQGRRGMSIHQSMLFVGLGGTGCLIGAELERRLREELCGADGTGLMQRLGGQLAPYQLPNCIQFVYADLNENELQRQRLRAAPPAHRAAADRNAHLTTQLVPPLNTYPEVARSLRINASEETIPWLPAREGEPRVTPLRRGAGQLPTVGRAALFETFRHGLAPAMDPLRRAVGLISNGNDHLMALSGSQNNRNTCDVFVAFSIAGGTGCGIFYDYLHLIGEAFSQGYDGIKIYPLVLMPSAFDEERGGGRPAVLNAGRALLDLFQLVDDQNGQYAQEELDTGLGAPAGNLAVRYPGLESTRLKAGTVQTGFLFSRTSGIEREDLHRSVVSLVMSLIGTGLNAGGPELENAVVQGDLYQSFADSFINEGVRREVPAPSGIGACGVSTSLVASMTVPVDELADIVAGRLLAQAVRDLTSDVRVSAEANLEQIKSFMSVAGLSELWLCAPPHVADPSPAKGAAGIMQALNARTRAMEQALRQQEAQLRTHTAQLAEEFNHARGIRQLLADGDLFRARRVLFGDRRLYHDADRPGVAGLLAHCSTEPTPPPGVNVNAPHIPAIKDRAGGVVKAKWGDPEVQRALAAQQRWFEWRSRRNWHGQWGGQAEVWDRKMVYLRHVVDGLAQAFNDHRDTEEANFARATRELYRQRSGVSYLLPPQGNLESFYRQVLRRFVDRERLPETAGAAQIVGKLLGTGIWQRAYEMGEEREGGPAAVTYVRDQIKQQVKTLFVQAGELNAQPLLPPVRDLLTRAATKRGASVGEEDLEQFVQKLAGMLPNGFSPEGSGELKVLIAHPGTAHDADVRQYLERMLNIPNEPSRKIEFRAVEQESIVVVLFRSAMSLTEVPEVRQVLAQWSRSLDRQDPVDFLKWRQRLGFTYDWLATTEGHRAYILHRLLCAMWNGQVEVARGDRSSPEVVDIRLPHGSTVMKLPLRPFDRASSWGSLLRAYEEWTLTDDASVRREFAKQLMLTYPEGLGSRVREPAPLYRHFVHEVAPRQVRTLHELRDRLPERSRGWAEELLRLWEITLPAALDLSFSHQGANRDSLRELEYRDEEDGGYPGAGYDDGRGGGWDRAVDERGRERERRRDERDDVWDREADERARERERERDRDRDRDERGAEWERRGPERVRDERDSWDERNARDVREGRGLRDRRDGRDAHDARDVRDAPEARGLRGERDPREVRDVREAREVRDERERVREDRERERREARRPREDRDREDREDLRERERERRAVREPGGPVFEKEDRERRAVPEPRGRDAWRDADPPEVTRPSLDKPAPRRDDRDASERRGRTERDEPYDPYPPALPRADRDARGARDAHDPHAARDPYDPRDRPGPDEPDPDDRTIRLDGLDRTRRLDPPEDHDERELPGGGW</sequence>
<organism evidence="3 4">
    <name type="scientific">Embleya hyalina</name>
    <dbReference type="NCBI Taxonomy" id="516124"/>
    <lineage>
        <taxon>Bacteria</taxon>
        <taxon>Bacillati</taxon>
        <taxon>Actinomycetota</taxon>
        <taxon>Actinomycetes</taxon>
        <taxon>Kitasatosporales</taxon>
        <taxon>Streptomycetaceae</taxon>
        <taxon>Embleya</taxon>
    </lineage>
</organism>
<feature type="compositionally biased region" description="Basic and acidic residues" evidence="2">
    <location>
        <begin position="1242"/>
        <end position="1265"/>
    </location>
</feature>
<dbReference type="PROSITE" id="PS51257">
    <property type="entry name" value="PROKAR_LIPOPROTEIN"/>
    <property type="match status" value="1"/>
</dbReference>
<feature type="region of interest" description="Disordered" evidence="2">
    <location>
        <begin position="1046"/>
        <end position="1075"/>
    </location>
</feature>
<keyword evidence="1" id="KW-0175">Coiled coil</keyword>
<dbReference type="Proteomes" id="UP000286931">
    <property type="component" value="Unassembled WGS sequence"/>
</dbReference>
<reference evidence="3 4" key="1">
    <citation type="submission" date="2018-12" db="EMBL/GenBank/DDBJ databases">
        <title>Draft genome sequence of Embleya hyalina NBRC 13850T.</title>
        <authorList>
            <person name="Komaki H."/>
            <person name="Hosoyama A."/>
            <person name="Kimura A."/>
            <person name="Ichikawa N."/>
            <person name="Tamura T."/>
        </authorList>
    </citation>
    <scope>NUCLEOTIDE SEQUENCE [LARGE SCALE GENOMIC DNA]</scope>
    <source>
        <strain evidence="3 4">NBRC 13850</strain>
    </source>
</reference>
<feature type="coiled-coil region" evidence="1">
    <location>
        <begin position="465"/>
        <end position="492"/>
    </location>
</feature>
<evidence type="ECO:0000313" key="3">
    <source>
        <dbReference type="EMBL" id="GCE00441.1"/>
    </source>
</evidence>
<dbReference type="InterPro" id="IPR025904">
    <property type="entry name" value="Tubulin-like"/>
</dbReference>
<dbReference type="RefSeq" id="WP_218043226.1">
    <property type="nucleotide sequence ID" value="NZ_BIFH01000039.1"/>
</dbReference>
<comment type="caution">
    <text evidence="3">The sequence shown here is derived from an EMBL/GenBank/DDBJ whole genome shotgun (WGS) entry which is preliminary data.</text>
</comment>
<evidence type="ECO:0008006" key="5">
    <source>
        <dbReference type="Google" id="ProtNLM"/>
    </source>
</evidence>
<evidence type="ECO:0000256" key="2">
    <source>
        <dbReference type="SAM" id="MobiDB-lite"/>
    </source>
</evidence>
<proteinExistence type="predicted"/>
<feature type="compositionally biased region" description="Basic and acidic residues" evidence="2">
    <location>
        <begin position="1114"/>
        <end position="1235"/>
    </location>
</feature>
<feature type="region of interest" description="Disordered" evidence="2">
    <location>
        <begin position="1114"/>
        <end position="1374"/>
    </location>
</feature>
<gene>
    <name evidence="3" type="ORF">EHYA_08166</name>
</gene>
<feature type="compositionally biased region" description="Basic and acidic residues" evidence="2">
    <location>
        <begin position="1273"/>
        <end position="1298"/>
    </location>
</feature>
<evidence type="ECO:0000256" key="1">
    <source>
        <dbReference type="SAM" id="Coils"/>
    </source>
</evidence>